<dbReference type="AlphaFoldDB" id="A0A252BTL2"/>
<gene>
    <name evidence="1" type="ORF">HK26_03215</name>
</gene>
<organism evidence="1 2">
    <name type="scientific">Acetobacter okinawensis</name>
    <dbReference type="NCBI Taxonomy" id="1076594"/>
    <lineage>
        <taxon>Bacteria</taxon>
        <taxon>Pseudomonadati</taxon>
        <taxon>Pseudomonadota</taxon>
        <taxon>Alphaproteobacteria</taxon>
        <taxon>Acetobacterales</taxon>
        <taxon>Acetobacteraceae</taxon>
        <taxon>Acetobacter</taxon>
    </lineage>
</organism>
<reference evidence="2" key="1">
    <citation type="submission" date="2014-06" db="EMBL/GenBank/DDBJ databases">
        <authorList>
            <person name="Winans N.J."/>
            <person name="Newell P.D."/>
            <person name="Douglas A.E."/>
        </authorList>
    </citation>
    <scope>NUCLEOTIDE SEQUENCE [LARGE SCALE GENOMIC DNA]</scope>
</reference>
<evidence type="ECO:0000313" key="2">
    <source>
        <dbReference type="Proteomes" id="UP000194931"/>
    </source>
</evidence>
<sequence length="67" mass="6822">MQKAAGVGAQGCGPARLGLTRLYSPCADRARIHVGVVRAAKAGQSAARWGYGTGFFAAGLWASGLMV</sequence>
<name>A0A252BTL2_9PROT</name>
<accession>A0A252BTL2</accession>
<evidence type="ECO:0000313" key="1">
    <source>
        <dbReference type="EMBL" id="OUJ12207.1"/>
    </source>
</evidence>
<keyword evidence="2" id="KW-1185">Reference proteome</keyword>
<protein>
    <submittedName>
        <fullName evidence="1">Uncharacterized protein</fullName>
    </submittedName>
</protein>
<dbReference type="EMBL" id="JOPJ01000017">
    <property type="protein sequence ID" value="OUJ12207.1"/>
    <property type="molecule type" value="Genomic_DNA"/>
</dbReference>
<proteinExistence type="predicted"/>
<comment type="caution">
    <text evidence="1">The sequence shown here is derived from an EMBL/GenBank/DDBJ whole genome shotgun (WGS) entry which is preliminary data.</text>
</comment>
<dbReference type="Proteomes" id="UP000194931">
    <property type="component" value="Unassembled WGS sequence"/>
</dbReference>